<feature type="region of interest" description="Disordered" evidence="1">
    <location>
        <begin position="55"/>
        <end position="105"/>
    </location>
</feature>
<proteinExistence type="predicted"/>
<dbReference type="Proteomes" id="UP000799424">
    <property type="component" value="Unassembled WGS sequence"/>
</dbReference>
<evidence type="ECO:0000313" key="2">
    <source>
        <dbReference type="EMBL" id="KAF2822103.1"/>
    </source>
</evidence>
<name>A0A6A6ZMU6_9PLEO</name>
<accession>A0A6A6ZMU6</accession>
<protein>
    <submittedName>
        <fullName evidence="2">Uncharacterized protein</fullName>
    </submittedName>
</protein>
<dbReference type="EMBL" id="MU006235">
    <property type="protein sequence ID" value="KAF2822103.1"/>
    <property type="molecule type" value="Genomic_DNA"/>
</dbReference>
<organism evidence="2 3">
    <name type="scientific">Ophiobolus disseminans</name>
    <dbReference type="NCBI Taxonomy" id="1469910"/>
    <lineage>
        <taxon>Eukaryota</taxon>
        <taxon>Fungi</taxon>
        <taxon>Dikarya</taxon>
        <taxon>Ascomycota</taxon>
        <taxon>Pezizomycotina</taxon>
        <taxon>Dothideomycetes</taxon>
        <taxon>Pleosporomycetidae</taxon>
        <taxon>Pleosporales</taxon>
        <taxon>Pleosporineae</taxon>
        <taxon>Phaeosphaeriaceae</taxon>
        <taxon>Ophiobolus</taxon>
    </lineage>
</organism>
<dbReference type="AlphaFoldDB" id="A0A6A6ZMU6"/>
<reference evidence="2" key="1">
    <citation type="journal article" date="2020" name="Stud. Mycol.">
        <title>101 Dothideomycetes genomes: a test case for predicting lifestyles and emergence of pathogens.</title>
        <authorList>
            <person name="Haridas S."/>
            <person name="Albert R."/>
            <person name="Binder M."/>
            <person name="Bloem J."/>
            <person name="Labutti K."/>
            <person name="Salamov A."/>
            <person name="Andreopoulos B."/>
            <person name="Baker S."/>
            <person name="Barry K."/>
            <person name="Bills G."/>
            <person name="Bluhm B."/>
            <person name="Cannon C."/>
            <person name="Castanera R."/>
            <person name="Culley D."/>
            <person name="Daum C."/>
            <person name="Ezra D."/>
            <person name="Gonzalez J."/>
            <person name="Henrissat B."/>
            <person name="Kuo A."/>
            <person name="Liang C."/>
            <person name="Lipzen A."/>
            <person name="Lutzoni F."/>
            <person name="Magnuson J."/>
            <person name="Mondo S."/>
            <person name="Nolan M."/>
            <person name="Ohm R."/>
            <person name="Pangilinan J."/>
            <person name="Park H.-J."/>
            <person name="Ramirez L."/>
            <person name="Alfaro M."/>
            <person name="Sun H."/>
            <person name="Tritt A."/>
            <person name="Yoshinaga Y."/>
            <person name="Zwiers L.-H."/>
            <person name="Turgeon B."/>
            <person name="Goodwin S."/>
            <person name="Spatafora J."/>
            <person name="Crous P."/>
            <person name="Grigoriev I."/>
        </authorList>
    </citation>
    <scope>NUCLEOTIDE SEQUENCE</scope>
    <source>
        <strain evidence="2">CBS 113818</strain>
    </source>
</reference>
<sequence length="126" mass="14223">MDTRKTEVYVRYDFEPPGTERPISKYAPQGGTCSIMAPVKAALAYCRKYTRLNSSKTRSRGRKDIVMGSANAMASTRPYQPAHRRRPTPLRTQYGAPDADCYDDSDPFITSPSWLKDEYFGEGART</sequence>
<dbReference type="OrthoDB" id="3800341at2759"/>
<evidence type="ECO:0000256" key="1">
    <source>
        <dbReference type="SAM" id="MobiDB-lite"/>
    </source>
</evidence>
<gene>
    <name evidence="2" type="ORF">CC86DRAFT_95608</name>
</gene>
<keyword evidence="3" id="KW-1185">Reference proteome</keyword>
<evidence type="ECO:0000313" key="3">
    <source>
        <dbReference type="Proteomes" id="UP000799424"/>
    </source>
</evidence>